<evidence type="ECO:0000256" key="3">
    <source>
        <dbReference type="ARBA" id="ARBA00022643"/>
    </source>
</evidence>
<sequence length="396" mass="43238">MALPSAASNKSFPAGTPFDASKADSLLFSPITTKSVTAHNKIVVAPMCMYSAEDGYINDFHLAHLGAFALKGAGSIIIEATGVEPRGRISPHDLGLWEDGQIAPLKRVVDFLKAQGSVPGIQLAHAGRKASMGSPFAGYRVVPEEEGGWSQDVVGASDIPFDEHHAKPRALTVDEMKEIKQKWVDAAIRADKAGIELLQIHSAHGYLLHNFLSGNSNQRTDEYGGSLENRLRYPLEVIKAVRDVWPAEKPFWVRFSSSDHKNVESFSKDNNGWDIYQAIEYAKELKKIGVDVVDASSGGNLPGISYPAGPLWQVPFSEIIKKEVGIATGAVGIITKGTEAESILKENKADFICVAREFLRDSAFPLTAARELGVPVKWANQFERADRERTIPKSKF</sequence>
<evidence type="ECO:0000256" key="5">
    <source>
        <dbReference type="ARBA" id="ARBA00023002"/>
    </source>
</evidence>
<gene>
    <name evidence="7" type="primary">ABSGL_10789.1 scaffold 12033</name>
</gene>
<keyword evidence="5" id="KW-0560">Oxidoreductase</keyword>
<dbReference type="GO" id="GO:0003959">
    <property type="term" value="F:NADPH dehydrogenase activity"/>
    <property type="evidence" value="ECO:0007669"/>
    <property type="project" value="InterPro"/>
</dbReference>
<evidence type="ECO:0000313" key="8">
    <source>
        <dbReference type="Proteomes" id="UP000078561"/>
    </source>
</evidence>
<dbReference type="InParanoid" id="A0A163K7C6"/>
<dbReference type="FunCoup" id="A0A163K7C6">
    <property type="interactions" value="1"/>
</dbReference>
<dbReference type="EMBL" id="LT554417">
    <property type="protein sequence ID" value="SAM04923.1"/>
    <property type="molecule type" value="Genomic_DNA"/>
</dbReference>
<dbReference type="Gene3D" id="3.20.20.70">
    <property type="entry name" value="Aldolase class I"/>
    <property type="match status" value="1"/>
</dbReference>
<dbReference type="STRING" id="4829.A0A163K7C6"/>
<dbReference type="InterPro" id="IPR044152">
    <property type="entry name" value="YqjM-like"/>
</dbReference>
<evidence type="ECO:0000259" key="6">
    <source>
        <dbReference type="Pfam" id="PF00724"/>
    </source>
</evidence>
<dbReference type="Proteomes" id="UP000078561">
    <property type="component" value="Unassembled WGS sequence"/>
</dbReference>
<proteinExistence type="predicted"/>
<protein>
    <recommendedName>
        <fullName evidence="6">NADH:flavin oxidoreductase/NADH oxidase N-terminal domain-containing protein</fullName>
    </recommendedName>
</protein>
<keyword evidence="3" id="KW-0288">FMN</keyword>
<keyword evidence="2" id="KW-0285">Flavoprotein</keyword>
<accession>A0A163K7C6</accession>
<dbReference type="GO" id="GO:0050661">
    <property type="term" value="F:NADP binding"/>
    <property type="evidence" value="ECO:0007669"/>
    <property type="project" value="InterPro"/>
</dbReference>
<dbReference type="OrthoDB" id="72788at2759"/>
<evidence type="ECO:0000313" key="7">
    <source>
        <dbReference type="EMBL" id="SAM04923.1"/>
    </source>
</evidence>
<dbReference type="SUPFAM" id="SSF51395">
    <property type="entry name" value="FMN-linked oxidoreductases"/>
    <property type="match status" value="1"/>
</dbReference>
<comment type="cofactor">
    <cofactor evidence="1">
        <name>FMN</name>
        <dbReference type="ChEBI" id="CHEBI:58210"/>
    </cofactor>
</comment>
<keyword evidence="4" id="KW-0521">NADP</keyword>
<keyword evidence="8" id="KW-1185">Reference proteome</keyword>
<reference evidence="7" key="1">
    <citation type="submission" date="2016-04" db="EMBL/GenBank/DDBJ databases">
        <authorList>
            <person name="Evans L.H."/>
            <person name="Alamgir A."/>
            <person name="Owens N."/>
            <person name="Weber N.D."/>
            <person name="Virtaneva K."/>
            <person name="Barbian K."/>
            <person name="Babar A."/>
            <person name="Rosenke K."/>
        </authorList>
    </citation>
    <scope>NUCLEOTIDE SEQUENCE [LARGE SCALE GENOMIC DNA]</scope>
    <source>
        <strain evidence="7">CBS 101.48</strain>
    </source>
</reference>
<evidence type="ECO:0000256" key="4">
    <source>
        <dbReference type="ARBA" id="ARBA00022857"/>
    </source>
</evidence>
<dbReference type="GO" id="GO:0010181">
    <property type="term" value="F:FMN binding"/>
    <property type="evidence" value="ECO:0007669"/>
    <property type="project" value="InterPro"/>
</dbReference>
<name>A0A163K7C6_ABSGL</name>
<dbReference type="AlphaFoldDB" id="A0A163K7C6"/>
<dbReference type="InterPro" id="IPR013785">
    <property type="entry name" value="Aldolase_TIM"/>
</dbReference>
<dbReference type="PANTHER" id="PTHR43303">
    <property type="entry name" value="NADPH DEHYDROGENASE C23G7.10C-RELATED"/>
    <property type="match status" value="1"/>
</dbReference>
<evidence type="ECO:0000256" key="2">
    <source>
        <dbReference type="ARBA" id="ARBA00022630"/>
    </source>
</evidence>
<dbReference type="OMA" id="AVEWMEW"/>
<organism evidence="7">
    <name type="scientific">Absidia glauca</name>
    <name type="common">Pin mould</name>
    <dbReference type="NCBI Taxonomy" id="4829"/>
    <lineage>
        <taxon>Eukaryota</taxon>
        <taxon>Fungi</taxon>
        <taxon>Fungi incertae sedis</taxon>
        <taxon>Mucoromycota</taxon>
        <taxon>Mucoromycotina</taxon>
        <taxon>Mucoromycetes</taxon>
        <taxon>Mucorales</taxon>
        <taxon>Cunninghamellaceae</taxon>
        <taxon>Absidia</taxon>
    </lineage>
</organism>
<dbReference type="CDD" id="cd02932">
    <property type="entry name" value="OYE_YqiM_FMN"/>
    <property type="match status" value="1"/>
</dbReference>
<dbReference type="PANTHER" id="PTHR43303:SF4">
    <property type="entry name" value="NADPH DEHYDROGENASE C23G7.10C-RELATED"/>
    <property type="match status" value="1"/>
</dbReference>
<dbReference type="InterPro" id="IPR001155">
    <property type="entry name" value="OxRdtase_FMN_N"/>
</dbReference>
<evidence type="ECO:0000256" key="1">
    <source>
        <dbReference type="ARBA" id="ARBA00001917"/>
    </source>
</evidence>
<feature type="domain" description="NADH:flavin oxidoreductase/NADH oxidase N-terminal" evidence="6">
    <location>
        <begin position="27"/>
        <end position="371"/>
    </location>
</feature>
<dbReference type="Pfam" id="PF00724">
    <property type="entry name" value="Oxidored_FMN"/>
    <property type="match status" value="1"/>
</dbReference>